<dbReference type="AlphaFoldDB" id="A0A1L0B472"/>
<evidence type="ECO:0000313" key="3">
    <source>
        <dbReference type="Proteomes" id="UP000183365"/>
    </source>
</evidence>
<reference evidence="3" key="1">
    <citation type="submission" date="2016-11" db="EMBL/GenBank/DDBJ databases">
        <authorList>
            <person name="Guldener U."/>
        </authorList>
    </citation>
    <scope>NUCLEOTIDE SEQUENCE [LARGE SCALE GENOMIC DNA]</scope>
</reference>
<dbReference type="SUPFAM" id="SSF54637">
    <property type="entry name" value="Thioesterase/thiol ester dehydrase-isomerase"/>
    <property type="match status" value="1"/>
</dbReference>
<keyword evidence="1" id="KW-0812">Transmembrane</keyword>
<dbReference type="InterPro" id="IPR052061">
    <property type="entry name" value="PTE-AB_protein"/>
</dbReference>
<organism evidence="2 3">
    <name type="scientific">Hanseniaspora guilliermondii</name>
    <dbReference type="NCBI Taxonomy" id="56406"/>
    <lineage>
        <taxon>Eukaryota</taxon>
        <taxon>Fungi</taxon>
        <taxon>Dikarya</taxon>
        <taxon>Ascomycota</taxon>
        <taxon>Saccharomycotina</taxon>
        <taxon>Saccharomycetes</taxon>
        <taxon>Saccharomycodales</taxon>
        <taxon>Saccharomycodaceae</taxon>
        <taxon>Hanseniaspora</taxon>
    </lineage>
</organism>
<dbReference type="InterPro" id="IPR029069">
    <property type="entry name" value="HotDog_dom_sf"/>
</dbReference>
<keyword evidence="3" id="KW-1185">Reference proteome</keyword>
<evidence type="ECO:0000256" key="1">
    <source>
        <dbReference type="SAM" id="Phobius"/>
    </source>
</evidence>
<keyword evidence="1" id="KW-0472">Membrane</keyword>
<dbReference type="VEuPathDB" id="FungiDB:HGUI_02019"/>
<dbReference type="PANTHER" id="PTHR47260:SF1">
    <property type="entry name" value="UPF0644 PROTEIN PB2B4.06"/>
    <property type="match status" value="1"/>
</dbReference>
<accession>A0A1L0B472</accession>
<name>A0A1L0B472_9ASCO</name>
<feature type="transmembrane region" description="Helical" evidence="1">
    <location>
        <begin position="56"/>
        <end position="75"/>
    </location>
</feature>
<dbReference type="OrthoDB" id="506431at2759"/>
<proteinExistence type="predicted"/>
<dbReference type="PANTHER" id="PTHR47260">
    <property type="entry name" value="UPF0644 PROTEIN PB2B4.06"/>
    <property type="match status" value="1"/>
</dbReference>
<evidence type="ECO:0000313" key="2">
    <source>
        <dbReference type="EMBL" id="SGZ39819.1"/>
    </source>
</evidence>
<dbReference type="Proteomes" id="UP000183365">
    <property type="component" value="Unassembled WGS sequence"/>
</dbReference>
<gene>
    <name evidence="2" type="ORF">HGUI_02019</name>
</gene>
<sequence length="259" mass="30107">MFKNIFNKRSLQQSIFKKQPFSTRSLLNEIKYKKGPEIITGKKVEYDDNKRRLKQLLTLLGFSFIGYSIAAQFSIMDMITIYTNKDITLRDTDIIEYRRRLMDKLEKLPILKRYLEGGYLPIINSDEYKLIQSLGGIDIPPKTLFQPKTKTLVDIVHVGVKLQGYPFILHGGMSSDIMSQFMVKCLKFENYEGTTKDTEYLLRNLKVEYKAPVFVNRFIVLKLVDVERVGTKWAKCNVEVYSENGMNLLLKGKGKFEVK</sequence>
<dbReference type="EMBL" id="FQNF01000031">
    <property type="protein sequence ID" value="SGZ39819.1"/>
    <property type="molecule type" value="Genomic_DNA"/>
</dbReference>
<protein>
    <submittedName>
        <fullName evidence="2">Uncharacterized protein</fullName>
    </submittedName>
</protein>
<keyword evidence="1" id="KW-1133">Transmembrane helix</keyword>
<dbReference type="Gene3D" id="3.10.129.10">
    <property type="entry name" value="Hotdog Thioesterase"/>
    <property type="match status" value="1"/>
</dbReference>